<keyword evidence="3" id="KW-0862">Zinc</keyword>
<sequence length="434" mass="49739">MVSIEDHKILYRSSLSSLSNITDNNGPSLCQICFEPFKQNIRIPKLLPCGHSFCNDCITALKFNSICICKCPICRHSFPLRYDTKFPTNYSLLDLLDRLQSSLMTKQSDDVVLKNEVILPSSTNKSNKLKSSKIPYGSSRLSHLLSKFSRKDKRADYYISAESPFTSTPDMSGEEDGVEVSYVETESENNGDSENTIPAVDSTNVKSTPNRMIYVDSVVLDDSTTTTTASQEYTSSSASGNMNNEEQMTKTNIITCTEPNQQVVQPITETVVATEVNANSRNFLKKIWYITTIIIQLFLIIFILFWSLIIIKIFYDDYHSIPSKPSVLCGTAEIIKKWLSLDLTQMIQCSHYYSNTFFERLQREAEIFITFLITQLRFIPTIWSSLTLASFTHLYNDEWLHEVAQKAKEIFNGYYKTIWTNYLRKYYDMILISN</sequence>
<reference evidence="7" key="2">
    <citation type="journal article" date="2016" name="Mol. Ecol.">
        <title>Population genomics of the filarial nematode parasite Wuchereria bancrofti from mosquitoes.</title>
        <authorList>
            <person name="Small S.T."/>
            <person name="Reimer L.J."/>
            <person name="Tisch D.J."/>
            <person name="King C.L."/>
            <person name="Christensen B.M."/>
            <person name="Siba P.M."/>
            <person name="Kazura J.W."/>
            <person name="Serre D."/>
            <person name="Zimmerman P.A."/>
        </authorList>
    </citation>
    <scope>NUCLEOTIDE SEQUENCE</scope>
    <source>
        <strain evidence="7">pt0022</strain>
    </source>
</reference>
<dbReference type="AlphaFoldDB" id="A0AAF5RXL0"/>
<proteinExistence type="predicted"/>
<dbReference type="Proteomes" id="UP000093561">
    <property type="component" value="Unassembled WGS sequence"/>
</dbReference>
<evidence type="ECO:0000256" key="1">
    <source>
        <dbReference type="ARBA" id="ARBA00022723"/>
    </source>
</evidence>
<keyword evidence="5" id="KW-1133">Transmembrane helix</keyword>
<evidence type="ECO:0000256" key="3">
    <source>
        <dbReference type="ARBA" id="ARBA00022833"/>
    </source>
</evidence>
<feature type="domain" description="RING-type" evidence="6">
    <location>
        <begin position="30"/>
        <end position="75"/>
    </location>
</feature>
<dbReference type="PANTHER" id="PTHR22791">
    <property type="entry name" value="RING-TYPE DOMAIN-CONTAINING PROTEIN"/>
    <property type="match status" value="1"/>
</dbReference>
<keyword evidence="5" id="KW-0812">Transmembrane</keyword>
<evidence type="ECO:0000313" key="8">
    <source>
        <dbReference type="WBParaSite" id="mrna-Wban_09876"/>
    </source>
</evidence>
<keyword evidence="1" id="KW-0479">Metal-binding</keyword>
<accession>A0AAF5RXL0</accession>
<dbReference type="InterPro" id="IPR017907">
    <property type="entry name" value="Znf_RING_CS"/>
</dbReference>
<dbReference type="GO" id="GO:0008270">
    <property type="term" value="F:zinc ion binding"/>
    <property type="evidence" value="ECO:0007669"/>
    <property type="project" value="UniProtKB-KW"/>
</dbReference>
<keyword evidence="2 4" id="KW-0863">Zinc-finger</keyword>
<evidence type="ECO:0000313" key="7">
    <source>
        <dbReference type="Proteomes" id="UP000093561"/>
    </source>
</evidence>
<dbReference type="GO" id="GO:0061630">
    <property type="term" value="F:ubiquitin protein ligase activity"/>
    <property type="evidence" value="ECO:0007669"/>
    <property type="project" value="TreeGrafter"/>
</dbReference>
<dbReference type="Pfam" id="PF13445">
    <property type="entry name" value="zf-RING_UBOX"/>
    <property type="match status" value="1"/>
</dbReference>
<evidence type="ECO:0000259" key="6">
    <source>
        <dbReference type="PROSITE" id="PS50089"/>
    </source>
</evidence>
<dbReference type="InterPro" id="IPR027370">
    <property type="entry name" value="Znf-RING_euk"/>
</dbReference>
<feature type="transmembrane region" description="Helical" evidence="5">
    <location>
        <begin position="287"/>
        <end position="315"/>
    </location>
</feature>
<protein>
    <recommendedName>
        <fullName evidence="6">RING-type domain-containing protein</fullName>
    </recommendedName>
</protein>
<dbReference type="PROSITE" id="PS50089">
    <property type="entry name" value="ZF_RING_2"/>
    <property type="match status" value="1"/>
</dbReference>
<dbReference type="PROSITE" id="PS00518">
    <property type="entry name" value="ZF_RING_1"/>
    <property type="match status" value="1"/>
</dbReference>
<dbReference type="InterPro" id="IPR013083">
    <property type="entry name" value="Znf_RING/FYVE/PHD"/>
</dbReference>
<organism evidence="7 8">
    <name type="scientific">Wuchereria bancrofti</name>
    <dbReference type="NCBI Taxonomy" id="6293"/>
    <lineage>
        <taxon>Eukaryota</taxon>
        <taxon>Metazoa</taxon>
        <taxon>Ecdysozoa</taxon>
        <taxon>Nematoda</taxon>
        <taxon>Chromadorea</taxon>
        <taxon>Rhabditida</taxon>
        <taxon>Spirurina</taxon>
        <taxon>Spiruromorpha</taxon>
        <taxon>Filarioidea</taxon>
        <taxon>Onchocercidae</taxon>
        <taxon>Wuchereria</taxon>
    </lineage>
</organism>
<dbReference type="Gene3D" id="3.30.40.10">
    <property type="entry name" value="Zinc/RING finger domain, C3HC4 (zinc finger)"/>
    <property type="match status" value="1"/>
</dbReference>
<evidence type="ECO:0000256" key="4">
    <source>
        <dbReference type="PROSITE-ProRule" id="PRU00175"/>
    </source>
</evidence>
<dbReference type="SMART" id="SM00184">
    <property type="entry name" value="RING"/>
    <property type="match status" value="1"/>
</dbReference>
<dbReference type="GO" id="GO:0016567">
    <property type="term" value="P:protein ubiquitination"/>
    <property type="evidence" value="ECO:0007669"/>
    <property type="project" value="TreeGrafter"/>
</dbReference>
<reference evidence="7" key="1">
    <citation type="submission" date="2015-03" db="EMBL/GenBank/DDBJ databases">
        <title>Wuchereria bancrofti Genome Sequencing Papua New Guinea Strain.</title>
        <authorList>
            <person name="Small S.T."/>
            <person name="Serre D."/>
            <person name="Zimmerman P.A."/>
        </authorList>
    </citation>
    <scope>NUCLEOTIDE SEQUENCE [LARGE SCALE GENOMIC DNA]</scope>
    <source>
        <strain evidence="7">pt0022</strain>
    </source>
</reference>
<dbReference type="InterPro" id="IPR051435">
    <property type="entry name" value="RING_finger_E3_ubiq-ligases"/>
</dbReference>
<dbReference type="InterPro" id="IPR001841">
    <property type="entry name" value="Znf_RING"/>
</dbReference>
<dbReference type="PANTHER" id="PTHR22791:SF34">
    <property type="entry name" value="RING-TYPE DOMAIN-CONTAINING PROTEIN"/>
    <property type="match status" value="1"/>
</dbReference>
<evidence type="ECO:0000256" key="5">
    <source>
        <dbReference type="SAM" id="Phobius"/>
    </source>
</evidence>
<reference evidence="8" key="3">
    <citation type="submission" date="2024-02" db="UniProtKB">
        <authorList>
            <consortium name="WormBaseParasite"/>
        </authorList>
    </citation>
    <scope>IDENTIFICATION</scope>
    <source>
        <strain evidence="8">pt0022</strain>
    </source>
</reference>
<name>A0AAF5RXL0_WUCBA</name>
<dbReference type="SUPFAM" id="SSF57850">
    <property type="entry name" value="RING/U-box"/>
    <property type="match status" value="1"/>
</dbReference>
<keyword evidence="5" id="KW-0472">Membrane</keyword>
<evidence type="ECO:0000256" key="2">
    <source>
        <dbReference type="ARBA" id="ARBA00022771"/>
    </source>
</evidence>
<dbReference type="WBParaSite" id="mrna-Wban_09876">
    <property type="protein sequence ID" value="mrna-Wban_09876"/>
    <property type="gene ID" value="Wban_09876"/>
</dbReference>